<dbReference type="InterPro" id="IPR036915">
    <property type="entry name" value="Cyclin-like_sf"/>
</dbReference>
<reference evidence="4 5" key="1">
    <citation type="journal article" date="2020" name="Elife">
        <title>Loss of centromere function drives karyotype evolution in closely related Malassezia species.</title>
        <authorList>
            <person name="Sankaranarayanan S.R."/>
            <person name="Ianiri G."/>
            <person name="Coelho M.A."/>
            <person name="Reza M.H."/>
            <person name="Thimmappa B.C."/>
            <person name="Ganguly P."/>
            <person name="Vadnala R.N."/>
            <person name="Sun S."/>
            <person name="Siddharthan R."/>
            <person name="Tellgren-Roth C."/>
            <person name="Dawson T.L."/>
            <person name="Heitman J."/>
            <person name="Sanyal K."/>
        </authorList>
    </citation>
    <scope>NUCLEOTIDE SEQUENCE [LARGE SCALE GENOMIC DNA]</scope>
    <source>
        <strain evidence="4">CBS14141</strain>
    </source>
</reference>
<protein>
    <recommendedName>
        <fullName evidence="3">Cyclin C-terminal domain-containing protein</fullName>
    </recommendedName>
</protein>
<feature type="compositionally biased region" description="Low complexity" evidence="2">
    <location>
        <begin position="341"/>
        <end position="353"/>
    </location>
</feature>
<proteinExistence type="predicted"/>
<keyword evidence="1" id="KW-0195">Cyclin</keyword>
<accession>A0ABY8EP06</accession>
<name>A0ABY8EP06_MALFU</name>
<organism evidence="4 5">
    <name type="scientific">Malassezia furfur</name>
    <name type="common">Pityriasis versicolor infection agent</name>
    <name type="synonym">Pityrosporum furfur</name>
    <dbReference type="NCBI Taxonomy" id="55194"/>
    <lineage>
        <taxon>Eukaryota</taxon>
        <taxon>Fungi</taxon>
        <taxon>Dikarya</taxon>
        <taxon>Basidiomycota</taxon>
        <taxon>Ustilaginomycotina</taxon>
        <taxon>Malasseziomycetes</taxon>
        <taxon>Malasseziales</taxon>
        <taxon>Malasseziaceae</taxon>
        <taxon>Malassezia</taxon>
    </lineage>
</organism>
<dbReference type="Pfam" id="PF16899">
    <property type="entry name" value="Cyclin_C_2"/>
    <property type="match status" value="1"/>
</dbReference>
<evidence type="ECO:0000256" key="2">
    <source>
        <dbReference type="SAM" id="MobiDB-lite"/>
    </source>
</evidence>
<keyword evidence="5" id="KW-1185">Reference proteome</keyword>
<dbReference type="Proteomes" id="UP000818624">
    <property type="component" value="Chromosome 2"/>
</dbReference>
<evidence type="ECO:0000313" key="5">
    <source>
        <dbReference type="Proteomes" id="UP000818624"/>
    </source>
</evidence>
<dbReference type="SUPFAM" id="SSF47954">
    <property type="entry name" value="Cyclin-like"/>
    <property type="match status" value="2"/>
</dbReference>
<feature type="domain" description="Cyclin C-terminal" evidence="3">
    <location>
        <begin position="225"/>
        <end position="308"/>
    </location>
</feature>
<sequence length="454" mass="49433">MDGAPLAAEPEGQWTVQTAPLPVEDPVVDVRRMNVPSFGPRPSYLQSSQAQHWTFSADQLAQMRTKANRQAADALAQYASDAKESVPALLSVADELAIIRFYLLRIGRLVRAFHLPSLIESTAMTLMKRFYLRNSCMQFHPKLIMYVACLPRLTSIYLASKAENYPLPLAKFCAQVNEASAGKQAPAPTKPSPARGDVTENIIRDLEFGMVQSLDFELAVHGAQRALYGLILDFQTLQNPLSREDLTAFAAAVQGYVQGARLTDAEFIYAPPHIALAACWMCEAKGTSGTISGKDIVQKWLAAKRERASTARAAQLETRMSWRAKKHAVEKAQQDASSKQAPSPVASESPAPVDYSAESIKESGGLLPTAELEQILDAIAAQIRGLAPNTPAGAPLKPQVDMEQVKKIDLALRACLTLFESGNQSSSRKRSAQDDNGSAKRQRTDAPVDSDDDL</sequence>
<dbReference type="PANTHER" id="PTHR10026">
    <property type="entry name" value="CYCLIN"/>
    <property type="match status" value="1"/>
</dbReference>
<feature type="region of interest" description="Disordered" evidence="2">
    <location>
        <begin position="422"/>
        <end position="454"/>
    </location>
</feature>
<evidence type="ECO:0000313" key="4">
    <source>
        <dbReference type="EMBL" id="WFD47264.1"/>
    </source>
</evidence>
<dbReference type="CDD" id="cd20524">
    <property type="entry name" value="CYCLIN_CCNH_rpt1"/>
    <property type="match status" value="1"/>
</dbReference>
<gene>
    <name evidence="4" type="ORF">GLX27_001915</name>
</gene>
<feature type="region of interest" description="Disordered" evidence="2">
    <location>
        <begin position="324"/>
        <end position="354"/>
    </location>
</feature>
<evidence type="ECO:0000259" key="3">
    <source>
        <dbReference type="Pfam" id="PF16899"/>
    </source>
</evidence>
<evidence type="ECO:0000256" key="1">
    <source>
        <dbReference type="ARBA" id="ARBA00023127"/>
    </source>
</evidence>
<dbReference type="EMBL" id="CP046235">
    <property type="protein sequence ID" value="WFD47264.1"/>
    <property type="molecule type" value="Genomic_DNA"/>
</dbReference>
<dbReference type="InterPro" id="IPR043198">
    <property type="entry name" value="Cyclin/Ssn8"/>
</dbReference>
<dbReference type="Gene3D" id="1.10.472.10">
    <property type="entry name" value="Cyclin-like"/>
    <property type="match status" value="1"/>
</dbReference>
<dbReference type="InterPro" id="IPR031658">
    <property type="entry name" value="Cyclin_C_2"/>
</dbReference>